<dbReference type="GO" id="GO:0009318">
    <property type="term" value="C:exodeoxyribonuclease VII complex"/>
    <property type="evidence" value="ECO:0007669"/>
    <property type="project" value="UniProtKB-UniRule"/>
</dbReference>
<comment type="subcellular location">
    <subcellularLocation>
        <location evidence="6">Cytoplasm</location>
    </subcellularLocation>
</comment>
<protein>
    <recommendedName>
        <fullName evidence="6">Exodeoxyribonuclease 7 small subunit</fullName>
        <ecNumber evidence="6">3.1.11.6</ecNumber>
    </recommendedName>
    <alternativeName>
        <fullName evidence="6">Exodeoxyribonuclease VII small subunit</fullName>
        <shortName evidence="6">Exonuclease VII small subunit</shortName>
    </alternativeName>
</protein>
<dbReference type="AlphaFoldDB" id="A0A223KSH7"/>
<evidence type="ECO:0000256" key="6">
    <source>
        <dbReference type="HAMAP-Rule" id="MF_00337"/>
    </source>
</evidence>
<reference evidence="7 8" key="1">
    <citation type="submission" date="2016-12" db="EMBL/GenBank/DDBJ databases">
        <title>The whole genome sequencing and assembly of Bacillus cohnii DSM 6307T strain.</title>
        <authorList>
            <person name="Lee Y.-J."/>
            <person name="Yi H."/>
            <person name="Bahn Y.-S."/>
            <person name="Kim J.F."/>
            <person name="Lee D.-W."/>
        </authorList>
    </citation>
    <scope>NUCLEOTIDE SEQUENCE [LARGE SCALE GENOMIC DNA]</scope>
    <source>
        <strain evidence="7 8">DSM 6307</strain>
    </source>
</reference>
<dbReference type="PANTHER" id="PTHR34137:SF1">
    <property type="entry name" value="EXODEOXYRIBONUCLEASE 7 SMALL SUBUNIT"/>
    <property type="match status" value="1"/>
</dbReference>
<dbReference type="InterPro" id="IPR003761">
    <property type="entry name" value="Exonuc_VII_S"/>
</dbReference>
<comment type="catalytic activity">
    <reaction evidence="6">
        <text>Exonucleolytic cleavage in either 5'- to 3'- or 3'- to 5'-direction to yield nucleoside 5'-phosphates.</text>
        <dbReference type="EC" id="3.1.11.6"/>
    </reaction>
</comment>
<evidence type="ECO:0000313" key="8">
    <source>
        <dbReference type="Proteomes" id="UP000215224"/>
    </source>
</evidence>
<keyword evidence="2 6" id="KW-0963">Cytoplasm</keyword>
<dbReference type="SUPFAM" id="SSF116842">
    <property type="entry name" value="XseB-like"/>
    <property type="match status" value="1"/>
</dbReference>
<keyword evidence="5 6" id="KW-0269">Exonuclease</keyword>
<evidence type="ECO:0000256" key="2">
    <source>
        <dbReference type="ARBA" id="ARBA00022490"/>
    </source>
</evidence>
<gene>
    <name evidence="6" type="primary">xseB</name>
    <name evidence="7" type="ORF">BC6307_14650</name>
</gene>
<comment type="similarity">
    <text evidence="1 6">Belongs to the XseB family.</text>
</comment>
<dbReference type="GO" id="GO:0006308">
    <property type="term" value="P:DNA catabolic process"/>
    <property type="evidence" value="ECO:0007669"/>
    <property type="project" value="UniProtKB-UniRule"/>
</dbReference>
<comment type="function">
    <text evidence="6">Bidirectionally degrades single-stranded DNA into large acid-insoluble oligonucleotides, which are then degraded further into small acid-soluble oligonucleotides.</text>
</comment>
<dbReference type="GO" id="GO:0005829">
    <property type="term" value="C:cytosol"/>
    <property type="evidence" value="ECO:0007669"/>
    <property type="project" value="TreeGrafter"/>
</dbReference>
<evidence type="ECO:0000256" key="4">
    <source>
        <dbReference type="ARBA" id="ARBA00022801"/>
    </source>
</evidence>
<dbReference type="RefSeq" id="WP_066412956.1">
    <property type="nucleotide sequence ID" value="NZ_CP018866.1"/>
</dbReference>
<dbReference type="EMBL" id="CP018866">
    <property type="protein sequence ID" value="AST92445.1"/>
    <property type="molecule type" value="Genomic_DNA"/>
</dbReference>
<evidence type="ECO:0000313" key="7">
    <source>
        <dbReference type="EMBL" id="AST92445.1"/>
    </source>
</evidence>
<dbReference type="GO" id="GO:0008855">
    <property type="term" value="F:exodeoxyribonuclease VII activity"/>
    <property type="evidence" value="ECO:0007669"/>
    <property type="project" value="UniProtKB-UniRule"/>
</dbReference>
<dbReference type="Pfam" id="PF02609">
    <property type="entry name" value="Exonuc_VII_S"/>
    <property type="match status" value="1"/>
</dbReference>
<evidence type="ECO:0000256" key="5">
    <source>
        <dbReference type="ARBA" id="ARBA00022839"/>
    </source>
</evidence>
<dbReference type="InterPro" id="IPR037004">
    <property type="entry name" value="Exonuc_VII_ssu_sf"/>
</dbReference>
<name>A0A223KSH7_9BACI</name>
<dbReference type="PIRSF" id="PIRSF006488">
    <property type="entry name" value="Exonuc_VII_S"/>
    <property type="match status" value="1"/>
</dbReference>
<dbReference type="STRING" id="1314751.GCA_001591425_01009"/>
<keyword evidence="8" id="KW-1185">Reference proteome</keyword>
<evidence type="ECO:0000256" key="1">
    <source>
        <dbReference type="ARBA" id="ARBA00009998"/>
    </source>
</evidence>
<dbReference type="HAMAP" id="MF_00337">
    <property type="entry name" value="Exonuc_7_S"/>
    <property type="match status" value="1"/>
</dbReference>
<dbReference type="Gene3D" id="1.10.287.1040">
    <property type="entry name" value="Exonuclease VII, small subunit"/>
    <property type="match status" value="1"/>
</dbReference>
<evidence type="ECO:0000256" key="3">
    <source>
        <dbReference type="ARBA" id="ARBA00022722"/>
    </source>
</evidence>
<sequence>MSEKKNELSFEDAIKQLERIVEKLEHGDVPLEEAITYYKEGMNLSKHCHDRLKHVEAQMEQILRENGELEPFSVQEEE</sequence>
<organism evidence="7 8">
    <name type="scientific">Sutcliffiella cohnii</name>
    <dbReference type="NCBI Taxonomy" id="33932"/>
    <lineage>
        <taxon>Bacteria</taxon>
        <taxon>Bacillati</taxon>
        <taxon>Bacillota</taxon>
        <taxon>Bacilli</taxon>
        <taxon>Bacillales</taxon>
        <taxon>Bacillaceae</taxon>
        <taxon>Sutcliffiella</taxon>
    </lineage>
</organism>
<dbReference type="KEGG" id="bcoh:BC6307_14650"/>
<comment type="subunit">
    <text evidence="6">Heterooligomer composed of large and small subunits.</text>
</comment>
<proteinExistence type="inferred from homology"/>
<dbReference type="NCBIfam" id="NF010666">
    <property type="entry name" value="PRK14063.1"/>
    <property type="match status" value="1"/>
</dbReference>
<dbReference type="Proteomes" id="UP000215224">
    <property type="component" value="Chromosome"/>
</dbReference>
<dbReference type="NCBIfam" id="TIGR01280">
    <property type="entry name" value="xseB"/>
    <property type="match status" value="1"/>
</dbReference>
<keyword evidence="4 6" id="KW-0378">Hydrolase</keyword>
<accession>A0A223KSH7</accession>
<dbReference type="NCBIfam" id="NF002139">
    <property type="entry name" value="PRK00977.1-3"/>
    <property type="match status" value="1"/>
</dbReference>
<dbReference type="EC" id="3.1.11.6" evidence="6"/>
<keyword evidence="3 6" id="KW-0540">Nuclease</keyword>
<dbReference type="PANTHER" id="PTHR34137">
    <property type="entry name" value="EXODEOXYRIBONUCLEASE 7 SMALL SUBUNIT"/>
    <property type="match status" value="1"/>
</dbReference>